<feature type="compositionally biased region" description="Polar residues" evidence="1">
    <location>
        <begin position="875"/>
        <end position="888"/>
    </location>
</feature>
<dbReference type="AlphaFoldDB" id="A0AAV7F5Z9"/>
<protein>
    <submittedName>
        <fullName evidence="2">Uncharacterized protein</fullName>
    </submittedName>
</protein>
<keyword evidence="3" id="KW-1185">Reference proteome</keyword>
<feature type="compositionally biased region" description="Polar residues" evidence="1">
    <location>
        <begin position="1055"/>
        <end position="1069"/>
    </location>
</feature>
<feature type="region of interest" description="Disordered" evidence="1">
    <location>
        <begin position="1045"/>
        <end position="1069"/>
    </location>
</feature>
<evidence type="ECO:0000313" key="3">
    <source>
        <dbReference type="Proteomes" id="UP000825729"/>
    </source>
</evidence>
<name>A0AAV7F5Z9_ARIFI</name>
<dbReference type="PANTHER" id="PTHR34361">
    <property type="entry name" value="OS08G0157800 PROTEIN"/>
    <property type="match status" value="1"/>
</dbReference>
<dbReference type="PANTHER" id="PTHR34361:SF2">
    <property type="entry name" value="OS08G0157800 PROTEIN"/>
    <property type="match status" value="1"/>
</dbReference>
<feature type="region of interest" description="Disordered" evidence="1">
    <location>
        <begin position="875"/>
        <end position="900"/>
    </location>
</feature>
<dbReference type="EMBL" id="JAINDJ010000003">
    <property type="protein sequence ID" value="KAG9455427.1"/>
    <property type="molecule type" value="Genomic_DNA"/>
</dbReference>
<comment type="caution">
    <text evidence="2">The sequence shown here is derived from an EMBL/GenBank/DDBJ whole genome shotgun (WGS) entry which is preliminary data.</text>
</comment>
<feature type="region of interest" description="Disordered" evidence="1">
    <location>
        <begin position="1"/>
        <end position="22"/>
    </location>
</feature>
<dbReference type="Proteomes" id="UP000825729">
    <property type="component" value="Unassembled WGS sequence"/>
</dbReference>
<sequence length="1083" mass="117583">MKGGLGSFPTGSTSTLSPLAPPFTVDRPSSKLNLSLTVQSPHAFGDFTDFPPSSSTDNWLHLHPPASVSGTDSILGTGYGYSGSQPQRTHIPSVSRAHALPYDSEVVEPNLLGPETYYTPFKVPTEGSAATDFSSKLSAFGYSSKWAGSWGGSFDDDNKDVDSRFQWKEPRGKEIFTNYKTPVSQGLSPVAMAESEETPGTGKKSSFNPFGKTVQLGPRGAGSEWVGLGYPEDNSNCFSSWNGADSAIQESRLPMPGSVPVLHARDHFNPQTSSYARSFSQVDSGAMNTTHVSPEYLLPTTSNLLSSSSYLEKVGGVLSNPVSYSNDELYTYRSEDDPLTLVSGKNESTFHTSDVKKSYSADDHCSKEINFTLDFSNHALVGKPELENPALLHPNTFTFASGVVCHNDSAQTASETSDQINHAVDSPCWKGLPTSQHSPFAVAFTSPYVPSVKEVPFSCASPTRKLIDEAEIVSSPKLNGSLSFLENVNNEDFSSTSLQKPSPVDLFPTLECKPTTADEIKSDHFRSQFGNMVHSYGGSQDTRNDSVLFGNTKGDLETVPVSAKVSVVATNLFHCLEGRVSEGSFSDEHVSSKSSSGVRVCDETKLVGASDAAKSCPAVKVDAQVLVKMLHNLSELLLSGHFSDIKSLQEPDYETLDHVIKNLSTFALVREVREPFLEFGGSNFVRKFSDDPQQGIFSGKYPVARSGYDSHNDNQQRNSRVAPTFDKKVNCVQGSSFESKVDSQKDIGITQALKKALNESVCSPEESSPQTMLYKNLWIEAEAAICRMKYEVQLERMKMVMEGNHYSPAKASVNDASRNSTRMDKDDLWCENTILAPSEENKSSENTIIQDYCGQNSILRDNAYEASMNCGHEASMNSGHEASMNSAHEGSKSSTDEASMNRAYEARVNTAHEASMNNKTRDVDSSVLARFRILMSRIENSSSAEDEGKQQISTPVDIQGSVGLHETSLAQSYLERKPNTSLMDETVLAPHCFETKQDVGATNNLAGDPQNVVSHHLSGNGMSSLSALIREGANHETVVPHKNLLAPKDTAAGNPRSQLLVSGSNSSGSDWEHVLKEDISCLK</sequence>
<proteinExistence type="predicted"/>
<accession>A0AAV7F5Z9</accession>
<evidence type="ECO:0000313" key="2">
    <source>
        <dbReference type="EMBL" id="KAG9455427.1"/>
    </source>
</evidence>
<evidence type="ECO:0000256" key="1">
    <source>
        <dbReference type="SAM" id="MobiDB-lite"/>
    </source>
</evidence>
<gene>
    <name evidence="2" type="ORF">H6P81_008331</name>
</gene>
<organism evidence="2 3">
    <name type="scientific">Aristolochia fimbriata</name>
    <name type="common">White veined hardy Dutchman's pipe vine</name>
    <dbReference type="NCBI Taxonomy" id="158543"/>
    <lineage>
        <taxon>Eukaryota</taxon>
        <taxon>Viridiplantae</taxon>
        <taxon>Streptophyta</taxon>
        <taxon>Embryophyta</taxon>
        <taxon>Tracheophyta</taxon>
        <taxon>Spermatophyta</taxon>
        <taxon>Magnoliopsida</taxon>
        <taxon>Magnoliidae</taxon>
        <taxon>Piperales</taxon>
        <taxon>Aristolochiaceae</taxon>
        <taxon>Aristolochia</taxon>
    </lineage>
</organism>
<reference evidence="2 3" key="1">
    <citation type="submission" date="2021-07" db="EMBL/GenBank/DDBJ databases">
        <title>The Aristolochia fimbriata genome: insights into angiosperm evolution, floral development and chemical biosynthesis.</title>
        <authorList>
            <person name="Jiao Y."/>
        </authorList>
    </citation>
    <scope>NUCLEOTIDE SEQUENCE [LARGE SCALE GENOMIC DNA]</scope>
    <source>
        <strain evidence="2">IBCAS-2021</strain>
        <tissue evidence="2">Leaf</tissue>
    </source>
</reference>